<dbReference type="AlphaFoldDB" id="A0A3M7QK08"/>
<evidence type="ECO:0000313" key="2">
    <source>
        <dbReference type="Proteomes" id="UP000276133"/>
    </source>
</evidence>
<dbReference type="EMBL" id="REGN01005906">
    <property type="protein sequence ID" value="RNA11619.1"/>
    <property type="molecule type" value="Genomic_DNA"/>
</dbReference>
<dbReference type="Proteomes" id="UP000276133">
    <property type="component" value="Unassembled WGS sequence"/>
</dbReference>
<accession>A0A3M7QK08</accession>
<name>A0A3M7QK08_BRAPC</name>
<protein>
    <submittedName>
        <fullName evidence="1">Uncharacterized protein</fullName>
    </submittedName>
</protein>
<comment type="caution">
    <text evidence="1">The sequence shown here is derived from an EMBL/GenBank/DDBJ whole genome shotgun (WGS) entry which is preliminary data.</text>
</comment>
<reference evidence="1 2" key="1">
    <citation type="journal article" date="2018" name="Sci. Rep.">
        <title>Genomic signatures of local adaptation to the degree of environmental predictability in rotifers.</title>
        <authorList>
            <person name="Franch-Gras L."/>
            <person name="Hahn C."/>
            <person name="Garcia-Roger E.M."/>
            <person name="Carmona M.J."/>
            <person name="Serra M."/>
            <person name="Gomez A."/>
        </authorList>
    </citation>
    <scope>NUCLEOTIDE SEQUENCE [LARGE SCALE GENOMIC DNA]</scope>
    <source>
        <strain evidence="1">HYR1</strain>
    </source>
</reference>
<gene>
    <name evidence="1" type="ORF">BpHYR1_051713</name>
</gene>
<organism evidence="1 2">
    <name type="scientific">Brachionus plicatilis</name>
    <name type="common">Marine rotifer</name>
    <name type="synonym">Brachionus muelleri</name>
    <dbReference type="NCBI Taxonomy" id="10195"/>
    <lineage>
        <taxon>Eukaryota</taxon>
        <taxon>Metazoa</taxon>
        <taxon>Spiralia</taxon>
        <taxon>Gnathifera</taxon>
        <taxon>Rotifera</taxon>
        <taxon>Eurotatoria</taxon>
        <taxon>Monogononta</taxon>
        <taxon>Pseudotrocha</taxon>
        <taxon>Ploima</taxon>
        <taxon>Brachionidae</taxon>
        <taxon>Brachionus</taxon>
    </lineage>
</organism>
<sequence length="64" mass="7797">MNWFSVLCQNKLVFGINFVKNAYGQKKLNFRGKNIFEKKHYTLLFFLHHFTPKKYGYFPNIYIT</sequence>
<evidence type="ECO:0000313" key="1">
    <source>
        <dbReference type="EMBL" id="RNA11619.1"/>
    </source>
</evidence>
<keyword evidence="2" id="KW-1185">Reference proteome</keyword>
<proteinExistence type="predicted"/>